<feature type="repeat" description="Lumazine-binding" evidence="3">
    <location>
        <begin position="98"/>
        <end position="196"/>
    </location>
</feature>
<dbReference type="EMBL" id="AAQJ02000001">
    <property type="protein sequence ID" value="EDP46891.1"/>
    <property type="molecule type" value="Genomic_DNA"/>
</dbReference>
<dbReference type="InterPro" id="IPR001783">
    <property type="entry name" value="Lumazine-bd"/>
</dbReference>
<feature type="domain" description="Lumazine-binding" evidence="4">
    <location>
        <begin position="1"/>
        <end position="97"/>
    </location>
</feature>
<organism evidence="5 6">
    <name type="scientific">Rickettsiella grylli</name>
    <dbReference type="NCBI Taxonomy" id="59196"/>
    <lineage>
        <taxon>Bacteria</taxon>
        <taxon>Pseudomonadati</taxon>
        <taxon>Pseudomonadota</taxon>
        <taxon>Gammaproteobacteria</taxon>
        <taxon>Legionellales</taxon>
        <taxon>Coxiellaceae</taxon>
        <taxon>Rickettsiella</taxon>
    </lineage>
</organism>
<proteinExistence type="predicted"/>
<dbReference type="GO" id="GO:0009231">
    <property type="term" value="P:riboflavin biosynthetic process"/>
    <property type="evidence" value="ECO:0007669"/>
    <property type="project" value="TreeGrafter"/>
</dbReference>
<gene>
    <name evidence="5" type="primary">ribE</name>
    <name evidence="5" type="ORF">RICGR_0195</name>
</gene>
<dbReference type="InterPro" id="IPR023366">
    <property type="entry name" value="ATP_synth_asu-like_sf"/>
</dbReference>
<reference evidence="5" key="2">
    <citation type="submission" date="2007-10" db="EMBL/GenBank/DDBJ databases">
        <authorList>
            <person name="Myers G.S."/>
        </authorList>
    </citation>
    <scope>NUCLEOTIDE SEQUENCE [LARGE SCALE GENOMIC DNA]</scope>
</reference>
<evidence type="ECO:0000313" key="5">
    <source>
        <dbReference type="EMBL" id="EDP46891.1"/>
    </source>
</evidence>
<keyword evidence="1" id="KW-0677">Repeat</keyword>
<dbReference type="PANTHER" id="PTHR21098">
    <property type="entry name" value="RIBOFLAVIN SYNTHASE ALPHA CHAIN"/>
    <property type="match status" value="1"/>
</dbReference>
<dbReference type="NCBIfam" id="NF009566">
    <property type="entry name" value="PRK13020.1"/>
    <property type="match status" value="1"/>
</dbReference>
<dbReference type="AlphaFoldDB" id="A8PKK9"/>
<evidence type="ECO:0000313" key="6">
    <source>
        <dbReference type="Proteomes" id="UP000054075"/>
    </source>
</evidence>
<sequence>MYSGITQGLFVVKSVIKHKNLFHYCVVLNEKLVKDLQVGASIAVDGVCQTVVAINGIEVSFDAIQETLTRTTLNDLFVGRKVSIERSVRYGEEMGGHELSGHIFETGQIIDKKISENNLALTIHCSKACFAFIKPKAYIALDGSSLTVGLTDKKEYCFEVYLIPETLRKTNFSNKDCGDKVNIEPDMKTMMLVESIQNYFSNINARLTNLEKQFKEIMNEKNINLE</sequence>
<dbReference type="PIRSF" id="PIRSF000498">
    <property type="entry name" value="Riboflavin_syn_A"/>
    <property type="match status" value="1"/>
</dbReference>
<keyword evidence="5" id="KW-0808">Transferase</keyword>
<evidence type="ECO:0000259" key="4">
    <source>
        <dbReference type="PROSITE" id="PS51177"/>
    </source>
</evidence>
<dbReference type="NCBIfam" id="NF006767">
    <property type="entry name" value="PRK09289.1"/>
    <property type="match status" value="1"/>
</dbReference>
<dbReference type="PROSITE" id="PS51177">
    <property type="entry name" value="LUMAZINE_BIND"/>
    <property type="match status" value="2"/>
</dbReference>
<evidence type="ECO:0000256" key="3">
    <source>
        <dbReference type="PROSITE-ProRule" id="PRU00524"/>
    </source>
</evidence>
<dbReference type="InterPro" id="IPR017938">
    <property type="entry name" value="Riboflavin_synthase-like_b-brl"/>
</dbReference>
<feature type="repeat" description="Lumazine-binding" evidence="3">
    <location>
        <begin position="1"/>
        <end position="97"/>
    </location>
</feature>
<dbReference type="Pfam" id="PF00677">
    <property type="entry name" value="Lum_binding"/>
    <property type="match status" value="2"/>
</dbReference>
<dbReference type="OrthoDB" id="9788537at2"/>
<dbReference type="STRING" id="59196.RICGR_0195"/>
<dbReference type="EC" id="2.5.1.9" evidence="2"/>
<dbReference type="eggNOG" id="COG0307">
    <property type="taxonomic scope" value="Bacteria"/>
</dbReference>
<dbReference type="GO" id="GO:0004746">
    <property type="term" value="F:riboflavin synthase activity"/>
    <property type="evidence" value="ECO:0007669"/>
    <property type="project" value="UniProtKB-UniRule"/>
</dbReference>
<dbReference type="Proteomes" id="UP000054075">
    <property type="component" value="Unassembled WGS sequence"/>
</dbReference>
<accession>A8PKK9</accession>
<dbReference type="CDD" id="cd00402">
    <property type="entry name" value="Riboflavin_synthase_like"/>
    <property type="match status" value="1"/>
</dbReference>
<evidence type="ECO:0000256" key="2">
    <source>
        <dbReference type="NCBIfam" id="TIGR00187"/>
    </source>
</evidence>
<dbReference type="RefSeq" id="WP_006035856.1">
    <property type="nucleotide sequence ID" value="NZ_AAQJ02000001.1"/>
</dbReference>
<dbReference type="Gene3D" id="2.40.30.20">
    <property type="match status" value="2"/>
</dbReference>
<name>A8PKK9_9COXI</name>
<dbReference type="PANTHER" id="PTHR21098:SF0">
    <property type="entry name" value="RIBOFLAVIN SYNTHASE"/>
    <property type="match status" value="1"/>
</dbReference>
<dbReference type="NCBIfam" id="TIGR00187">
    <property type="entry name" value="ribE"/>
    <property type="match status" value="1"/>
</dbReference>
<reference evidence="5" key="1">
    <citation type="submission" date="2006-04" db="EMBL/GenBank/DDBJ databases">
        <authorList>
            <person name="Seshadri R."/>
            <person name="Federici B.A."/>
        </authorList>
    </citation>
    <scope>NUCLEOTIDE SEQUENCE [LARGE SCALE GENOMIC DNA]</scope>
</reference>
<comment type="caution">
    <text evidence="5">The sequence shown here is derived from an EMBL/GenBank/DDBJ whole genome shotgun (WGS) entry which is preliminary data.</text>
</comment>
<evidence type="ECO:0000256" key="1">
    <source>
        <dbReference type="ARBA" id="ARBA00022737"/>
    </source>
</evidence>
<dbReference type="InterPro" id="IPR026017">
    <property type="entry name" value="Lumazine-bd_dom"/>
</dbReference>
<dbReference type="SUPFAM" id="SSF63380">
    <property type="entry name" value="Riboflavin synthase domain-like"/>
    <property type="match status" value="2"/>
</dbReference>
<protein>
    <recommendedName>
        <fullName evidence="2">Riboflavin synthase</fullName>
        <ecNumber evidence="2">2.5.1.9</ecNumber>
    </recommendedName>
</protein>
<feature type="domain" description="Lumazine-binding" evidence="4">
    <location>
        <begin position="98"/>
        <end position="196"/>
    </location>
</feature>
<keyword evidence="6" id="KW-1185">Reference proteome</keyword>